<protein>
    <submittedName>
        <fullName evidence="2">Uncharacterized protein</fullName>
    </submittedName>
</protein>
<comment type="caution">
    <text evidence="2">The sequence shown here is derived from an EMBL/GenBank/DDBJ whole genome shotgun (WGS) entry which is preliminary data.</text>
</comment>
<dbReference type="AlphaFoldDB" id="A0A255ZQT9"/>
<dbReference type="NCBIfam" id="NF047539">
    <property type="entry name" value="XAC2610_fam"/>
    <property type="match status" value="1"/>
</dbReference>
<evidence type="ECO:0000313" key="3">
    <source>
        <dbReference type="Proteomes" id="UP000216605"/>
    </source>
</evidence>
<dbReference type="PROSITE" id="PS51257">
    <property type="entry name" value="PROKAR_LIPOPROTEIN"/>
    <property type="match status" value="1"/>
</dbReference>
<dbReference type="InterPro" id="IPR058087">
    <property type="entry name" value="XAC2610_dom"/>
</dbReference>
<dbReference type="EMBL" id="NOXV01000163">
    <property type="protein sequence ID" value="OYQ43927.1"/>
    <property type="molecule type" value="Genomic_DNA"/>
</dbReference>
<dbReference type="RefSeq" id="WP_094412378.1">
    <property type="nucleotide sequence ID" value="NZ_NOXV01000163.1"/>
</dbReference>
<evidence type="ECO:0000313" key="2">
    <source>
        <dbReference type="EMBL" id="OYQ43927.1"/>
    </source>
</evidence>
<feature type="chain" id="PRO_5012784533" evidence="1">
    <location>
        <begin position="23"/>
        <end position="233"/>
    </location>
</feature>
<dbReference type="Proteomes" id="UP000216605">
    <property type="component" value="Unassembled WGS sequence"/>
</dbReference>
<accession>A0A255ZQT9</accession>
<feature type="signal peptide" evidence="1">
    <location>
        <begin position="1"/>
        <end position="22"/>
    </location>
</feature>
<gene>
    <name evidence="2" type="ORF">CHU92_02780</name>
</gene>
<proteinExistence type="predicted"/>
<organism evidence="2 3">
    <name type="scientific">Flavobacterium cyanobacteriorum</name>
    <dbReference type="NCBI Taxonomy" id="2022802"/>
    <lineage>
        <taxon>Bacteria</taxon>
        <taxon>Pseudomonadati</taxon>
        <taxon>Bacteroidota</taxon>
        <taxon>Flavobacteriia</taxon>
        <taxon>Flavobacteriales</taxon>
        <taxon>Flavobacteriaceae</taxon>
        <taxon>Flavobacterium</taxon>
    </lineage>
</organism>
<sequence>MRTLLILLFGLTIFSCNQTQTAQDKIITQNTIVQTQLVKDTLISNIERLFKKALTCDTVEYSNEFEFEKYKSFLFFKSGYILSKTEKNALVVTCPTDSTYTVILYSLQTDQWKLSDSISELDAFPTQFDPIFDDYNFDGQTDLYIQVSASNGWSLSRGHLIIIDPMTKKFDLHKEARDFANMTIDKKSKTIKAELWDGYDLKGRHQLTIFTNKWVNGQLTTTSKKNITIEPNK</sequence>
<keyword evidence="3" id="KW-1185">Reference proteome</keyword>
<dbReference type="OrthoDB" id="1365757at2"/>
<reference evidence="2 3" key="1">
    <citation type="submission" date="2017-07" db="EMBL/GenBank/DDBJ databases">
        <title>Flavobacterium cyanobacteriorum sp. nov., isolated from cyanobacterial aggregates in a eutrophic lake.</title>
        <authorList>
            <person name="Cai H."/>
        </authorList>
    </citation>
    <scope>NUCLEOTIDE SEQUENCE [LARGE SCALE GENOMIC DNA]</scope>
    <source>
        <strain evidence="2 3">TH021</strain>
    </source>
</reference>
<evidence type="ECO:0000256" key="1">
    <source>
        <dbReference type="SAM" id="SignalP"/>
    </source>
</evidence>
<keyword evidence="1" id="KW-0732">Signal</keyword>
<name>A0A255ZQT9_9FLAO</name>